<dbReference type="Gene3D" id="1.20.1250.20">
    <property type="entry name" value="MFS general substrate transporter like domains"/>
    <property type="match status" value="2"/>
</dbReference>
<evidence type="ECO:0000256" key="6">
    <source>
        <dbReference type="SAM" id="Phobius"/>
    </source>
</evidence>
<keyword evidence="2 6" id="KW-0812">Transmembrane</keyword>
<comment type="subcellular location">
    <subcellularLocation>
        <location evidence="1">Membrane</location>
        <topology evidence="1">Multi-pass membrane protein</topology>
    </subcellularLocation>
</comment>
<accession>Q6MWQ1</accession>
<keyword evidence="4 6" id="KW-0472">Membrane</keyword>
<dbReference type="OMA" id="QRWHIYL"/>
<feature type="transmembrane region" description="Helical" evidence="6">
    <location>
        <begin position="192"/>
        <end position="218"/>
    </location>
</feature>
<dbReference type="SMR" id="Q6MWQ1"/>
<reference evidence="7" key="2">
    <citation type="submission" date="2003-11" db="EMBL/GenBank/DDBJ databases">
        <authorList>
            <person name="German Neurospora genome project"/>
        </authorList>
    </citation>
    <scope>NUCLEOTIDE SEQUENCE</scope>
</reference>
<feature type="transmembrane region" description="Helical" evidence="6">
    <location>
        <begin position="230"/>
        <end position="252"/>
    </location>
</feature>
<evidence type="ECO:0000256" key="2">
    <source>
        <dbReference type="ARBA" id="ARBA00022692"/>
    </source>
</evidence>
<gene>
    <name evidence="7" type="primary">B24N4.160</name>
</gene>
<dbReference type="InterPro" id="IPR011701">
    <property type="entry name" value="MFS"/>
</dbReference>
<dbReference type="InterPro" id="IPR036259">
    <property type="entry name" value="MFS_trans_sf"/>
</dbReference>
<dbReference type="PANTHER" id="PTHR23507:SF13">
    <property type="entry name" value="MFS GENERAL SUBSTRATE TRANSPORTER"/>
    <property type="match status" value="1"/>
</dbReference>
<dbReference type="Pfam" id="PF07690">
    <property type="entry name" value="MFS_1"/>
    <property type="match status" value="1"/>
</dbReference>
<evidence type="ECO:0000256" key="4">
    <source>
        <dbReference type="ARBA" id="ARBA00023136"/>
    </source>
</evidence>
<dbReference type="eggNOG" id="ENOG502S731">
    <property type="taxonomic scope" value="Eukaryota"/>
</dbReference>
<evidence type="ECO:0000256" key="1">
    <source>
        <dbReference type="ARBA" id="ARBA00004141"/>
    </source>
</evidence>
<dbReference type="OrthoDB" id="5204190at2759"/>
<protein>
    <submittedName>
        <fullName evidence="7">Uncharacterized protein B24N4.160</fullName>
    </submittedName>
</protein>
<dbReference type="SUPFAM" id="SSF103473">
    <property type="entry name" value="MFS general substrate transporter"/>
    <property type="match status" value="2"/>
</dbReference>
<dbReference type="VEuPathDB" id="FungiDB:NCU08748"/>
<evidence type="ECO:0000313" key="7">
    <source>
        <dbReference type="EMBL" id="CAE75706.1"/>
    </source>
</evidence>
<reference evidence="7" key="1">
    <citation type="submission" date="2003-11" db="EMBL/GenBank/DDBJ databases">
        <authorList>
            <person name="Schulte U."/>
            <person name="Aign V."/>
            <person name="Hoheisel J."/>
            <person name="Brandt P."/>
            <person name="Fartmann B."/>
            <person name="Holland R."/>
            <person name="Nyakatura G."/>
            <person name="Mewes H.W."/>
            <person name="Mannhaupt G."/>
        </authorList>
    </citation>
    <scope>NUCLEOTIDE SEQUENCE</scope>
</reference>
<dbReference type="PANTHER" id="PTHR23507">
    <property type="entry name" value="ZGC:174356"/>
    <property type="match status" value="1"/>
</dbReference>
<evidence type="ECO:0000256" key="5">
    <source>
        <dbReference type="SAM" id="MobiDB-lite"/>
    </source>
</evidence>
<keyword evidence="3 6" id="KW-1133">Transmembrane helix</keyword>
<feature type="transmembrane region" description="Helical" evidence="6">
    <location>
        <begin position="78"/>
        <end position="101"/>
    </location>
</feature>
<feature type="transmembrane region" description="Helical" evidence="6">
    <location>
        <begin position="549"/>
        <end position="567"/>
    </location>
</feature>
<name>Q6MWQ1_NEUCS</name>
<feature type="transmembrane region" description="Helical" evidence="6">
    <location>
        <begin position="264"/>
        <end position="283"/>
    </location>
</feature>
<feature type="region of interest" description="Disordered" evidence="5">
    <location>
        <begin position="1"/>
        <end position="57"/>
    </location>
</feature>
<organism evidence="7">
    <name type="scientific">Neurospora crassa</name>
    <dbReference type="NCBI Taxonomy" id="5141"/>
    <lineage>
        <taxon>Eukaryota</taxon>
        <taxon>Fungi</taxon>
        <taxon>Dikarya</taxon>
        <taxon>Ascomycota</taxon>
        <taxon>Pezizomycotina</taxon>
        <taxon>Sordariomycetes</taxon>
        <taxon>Sordariomycetidae</taxon>
        <taxon>Sordariales</taxon>
        <taxon>Sordariaceae</taxon>
        <taxon>Neurospora</taxon>
    </lineage>
</organism>
<feature type="transmembrane region" description="Helical" evidence="6">
    <location>
        <begin position="367"/>
        <end position="389"/>
    </location>
</feature>
<feature type="transmembrane region" description="Helical" evidence="6">
    <location>
        <begin position="135"/>
        <end position="157"/>
    </location>
</feature>
<dbReference type="GO" id="GO:0022857">
    <property type="term" value="F:transmembrane transporter activity"/>
    <property type="evidence" value="ECO:0007669"/>
    <property type="project" value="InterPro"/>
</dbReference>
<dbReference type="HOGENOM" id="CLU_025399_0_0_1"/>
<proteinExistence type="predicted"/>
<feature type="transmembrane region" description="Helical" evidence="6">
    <location>
        <begin position="164"/>
        <end position="186"/>
    </location>
</feature>
<dbReference type="AlphaFoldDB" id="Q6MWQ1"/>
<feature type="compositionally biased region" description="Low complexity" evidence="5">
    <location>
        <begin position="19"/>
        <end position="40"/>
    </location>
</feature>
<evidence type="ECO:0000256" key="3">
    <source>
        <dbReference type="ARBA" id="ARBA00022989"/>
    </source>
</evidence>
<sequence>MAADETTPLLPNGTAGNNSSVNDSANSRQSSSSSSSLSSNDTDTENTPSDNHHHVNKEKQWSLNPLTLLTRLHVETRILLAAFLITTSFSFTQVPIFYVFYLMECDDFYTRHPPYAGSGDRCSRNEIAAGTATDFSFLAMSTTICGTVNLFFAGWLVKKIGPRLALMAQVLVPAIRVLTQILGVLAGGRSGIVIFQATQLITVLGGPVGYILIINIIVGEVVSPARRTPVFGMLQGCFMLGQAVGYLTGGMIGDAWGIRRPFEVAFVAFLISTAYVQLALPYVSPESMAGGKKAGSKAKGVAAGFFAPLKVLAPQRVRLRSGKEIKHFGVLILCTGVFLGVLATDFAAMLIQMYATAVFGFRQSDNGWLMSEFALMRAVFLILLFPRIISSGRKWYAKRQSQRQPRRDSISDERDPATQGLLIRPEQLEAPMGTYAEEEPMVTQPPTETEDTHFDLFFLRWSLVADGLLTSCAALATKKWHIYLAAAMLPFASGTAPAAKGVMTEMCSPSQRADALNALTLVENIGRLATQGFFGFVFAALAEAGKPHLTFYCNAILAMLAASVLIFSRFPLNGSELIEADDAEEHVDGST</sequence>
<feature type="transmembrane region" description="Helical" evidence="6">
    <location>
        <begin position="328"/>
        <end position="355"/>
    </location>
</feature>
<dbReference type="EMBL" id="BX842595">
    <property type="protein sequence ID" value="CAE75706.1"/>
    <property type="molecule type" value="Genomic_DNA"/>
</dbReference>
<dbReference type="GO" id="GO:0016020">
    <property type="term" value="C:membrane"/>
    <property type="evidence" value="ECO:0007669"/>
    <property type="project" value="UniProtKB-SubCell"/>
</dbReference>